<reference evidence="1" key="1">
    <citation type="submission" date="2014-07" db="EMBL/GenBank/DDBJ databases">
        <authorList>
            <person name="Martin A.A"/>
            <person name="De Silva N."/>
        </authorList>
    </citation>
    <scope>NUCLEOTIDE SEQUENCE</scope>
</reference>
<dbReference type="WBParaSite" id="SVE_1790100.1">
    <property type="protein sequence ID" value="SVE_1790100.1"/>
    <property type="gene ID" value="SVE_1790100"/>
</dbReference>
<accession>A0A0K0FZM2</accession>
<proteinExistence type="predicted"/>
<dbReference type="AlphaFoldDB" id="A0A0K0FZM2"/>
<sequence>MFPIDIQIVFNFYHSLTWASRRLPLSEDKMKTFKPLKYCGMACFHVKKERKLYFSTVVEAINSKASHWSGGGKRTSFLILMKLKLFGKVLTSKGL</sequence>
<protein>
    <submittedName>
        <fullName evidence="2">Uncharacterized protein</fullName>
    </submittedName>
</protein>
<evidence type="ECO:0000313" key="1">
    <source>
        <dbReference type="Proteomes" id="UP000035680"/>
    </source>
</evidence>
<dbReference type="Proteomes" id="UP000035680">
    <property type="component" value="Unassembled WGS sequence"/>
</dbReference>
<name>A0A0K0FZM2_STRVS</name>
<reference evidence="2" key="2">
    <citation type="submission" date="2015-08" db="UniProtKB">
        <authorList>
            <consortium name="WormBaseParasite"/>
        </authorList>
    </citation>
    <scope>IDENTIFICATION</scope>
</reference>
<keyword evidence="1" id="KW-1185">Reference proteome</keyword>
<organism evidence="1 2">
    <name type="scientific">Strongyloides venezuelensis</name>
    <name type="common">Threadworm</name>
    <dbReference type="NCBI Taxonomy" id="75913"/>
    <lineage>
        <taxon>Eukaryota</taxon>
        <taxon>Metazoa</taxon>
        <taxon>Ecdysozoa</taxon>
        <taxon>Nematoda</taxon>
        <taxon>Chromadorea</taxon>
        <taxon>Rhabditida</taxon>
        <taxon>Tylenchina</taxon>
        <taxon>Panagrolaimomorpha</taxon>
        <taxon>Strongyloidoidea</taxon>
        <taxon>Strongyloididae</taxon>
        <taxon>Strongyloides</taxon>
    </lineage>
</organism>
<evidence type="ECO:0000313" key="2">
    <source>
        <dbReference type="WBParaSite" id="SVE_1790100.1"/>
    </source>
</evidence>